<dbReference type="SUPFAM" id="SSF56601">
    <property type="entry name" value="beta-lactamase/transpeptidase-like"/>
    <property type="match status" value="1"/>
</dbReference>
<evidence type="ECO:0000256" key="15">
    <source>
        <dbReference type="SAM" id="Phobius"/>
    </source>
</evidence>
<keyword evidence="10 15" id="KW-0472">Membrane</keyword>
<name>A0ABR6CTJ5_9BACI</name>
<dbReference type="InterPro" id="IPR036950">
    <property type="entry name" value="PBP_transglycosylase"/>
</dbReference>
<evidence type="ECO:0000256" key="13">
    <source>
        <dbReference type="ARBA" id="ARBA00034000"/>
    </source>
</evidence>
<protein>
    <submittedName>
        <fullName evidence="18">1A family penicillin-binding protein</fullName>
    </submittedName>
</protein>
<evidence type="ECO:0000313" key="18">
    <source>
        <dbReference type="EMBL" id="MBA9027915.1"/>
    </source>
</evidence>
<evidence type="ECO:0000259" key="16">
    <source>
        <dbReference type="Pfam" id="PF00905"/>
    </source>
</evidence>
<evidence type="ECO:0000256" key="8">
    <source>
        <dbReference type="ARBA" id="ARBA00022960"/>
    </source>
</evidence>
<evidence type="ECO:0000259" key="17">
    <source>
        <dbReference type="Pfam" id="PF00912"/>
    </source>
</evidence>
<reference evidence="18 19" key="1">
    <citation type="submission" date="2020-08" db="EMBL/GenBank/DDBJ databases">
        <title>Genomic Encyclopedia of Type Strains, Phase IV (KMG-IV): sequencing the most valuable type-strain genomes for metagenomic binning, comparative biology and taxonomic classification.</title>
        <authorList>
            <person name="Goeker M."/>
        </authorList>
    </citation>
    <scope>NUCLEOTIDE SEQUENCE [LARGE SCALE GENOMIC DNA]</scope>
    <source>
        <strain evidence="18 19">DSM 105481</strain>
    </source>
</reference>
<dbReference type="Proteomes" id="UP000626697">
    <property type="component" value="Unassembled WGS sequence"/>
</dbReference>
<evidence type="ECO:0000256" key="10">
    <source>
        <dbReference type="ARBA" id="ARBA00023136"/>
    </source>
</evidence>
<keyword evidence="2" id="KW-1003">Cell membrane</keyword>
<evidence type="ECO:0000256" key="7">
    <source>
        <dbReference type="ARBA" id="ARBA00022801"/>
    </source>
</evidence>
<dbReference type="InterPro" id="IPR050396">
    <property type="entry name" value="Glycosyltr_51/Transpeptidase"/>
</dbReference>
<comment type="caution">
    <text evidence="18">The sequence shown here is derived from an EMBL/GenBank/DDBJ whole genome shotgun (WGS) entry which is preliminary data.</text>
</comment>
<evidence type="ECO:0000256" key="4">
    <source>
        <dbReference type="ARBA" id="ARBA00022670"/>
    </source>
</evidence>
<evidence type="ECO:0000256" key="12">
    <source>
        <dbReference type="ARBA" id="ARBA00023316"/>
    </source>
</evidence>
<accession>A0ABR6CTJ5</accession>
<dbReference type="Pfam" id="PF00912">
    <property type="entry name" value="Transgly"/>
    <property type="match status" value="1"/>
</dbReference>
<dbReference type="InterPro" id="IPR001460">
    <property type="entry name" value="PCN-bd_Tpept"/>
</dbReference>
<dbReference type="InterPro" id="IPR023346">
    <property type="entry name" value="Lysozyme-like_dom_sf"/>
</dbReference>
<evidence type="ECO:0000313" key="19">
    <source>
        <dbReference type="Proteomes" id="UP000626697"/>
    </source>
</evidence>
<evidence type="ECO:0000256" key="2">
    <source>
        <dbReference type="ARBA" id="ARBA00022475"/>
    </source>
</evidence>
<evidence type="ECO:0000256" key="5">
    <source>
        <dbReference type="ARBA" id="ARBA00022676"/>
    </source>
</evidence>
<dbReference type="SUPFAM" id="SSF53955">
    <property type="entry name" value="Lysozyme-like"/>
    <property type="match status" value="1"/>
</dbReference>
<dbReference type="RefSeq" id="WP_182503203.1">
    <property type="nucleotide sequence ID" value="NZ_JACJHX010000010.1"/>
</dbReference>
<keyword evidence="6" id="KW-0808">Transferase</keyword>
<evidence type="ECO:0000256" key="1">
    <source>
        <dbReference type="ARBA" id="ARBA00004236"/>
    </source>
</evidence>
<sequence length="689" mass="77173">MELITGQRFKQTRKYIRAIIMISAMAFLLLFLFLFSILIYAKILGPPPIAVPQSTIYYSDNNRVIGESSHGQKRYWEKLEVISPHLINATIAVEDRQFFTHHGFDLKRIAGAIVADIRAMSKVQGASTITQQYARSLFLENDKTWSRKLNEAFYTIRLELNYSKEEILEGYLNTIYYGHGAYGVQAASQYYFGKNAKDLSLAEASMLAGIPKGPTLYSPLENFDRAKNRQQIVLTSMIKKKFITNKQANEASSNSLLFKGKHLIVQNHTAPYFQDAVKQALKSQLQLDERTIELGGLRVYTTLNERQQQIAEKSFATIISADSTIQGALVAMNPETGAVQALVGGRDYQTSPFNRATQAVRQPGSTIKPLLYYAALENGYTPSTMLKSEKTTFNYNHDQSTYTPSNYNHQYANDEITLAQAIALSDNIYAVKTLFYLGLDSFIHTIHRFGITTEMKSVPSLALGTSGIKAIEMVNSYSILANGGKRVTPIFIKKVENAQGEVIFEQQDVDEQVLDADQAFVMTQMLTGVFDEKLNGYAKVTGNSIRSKLTRTYAGKSGSTSTDSWMIGYTPKLVSGVWIGYDKGNKLEKPVEKGYAKKIWADFMENSVSNQPVQEFKETNNVTGVYIDPESGKLATPDCLGARLTYFVTGTEPKEFCSSHGKDGEPIVEEIVPLEKKKPWYKRIFKLGE</sequence>
<dbReference type="Gene3D" id="3.40.710.10">
    <property type="entry name" value="DD-peptidase/beta-lactamase superfamily"/>
    <property type="match status" value="1"/>
</dbReference>
<keyword evidence="11" id="KW-0511">Multifunctional enzyme</keyword>
<keyword evidence="12" id="KW-0961">Cell wall biogenesis/degradation</keyword>
<keyword evidence="3" id="KW-0121">Carboxypeptidase</keyword>
<evidence type="ECO:0000256" key="14">
    <source>
        <dbReference type="ARBA" id="ARBA00049902"/>
    </source>
</evidence>
<dbReference type="InterPro" id="IPR012338">
    <property type="entry name" value="Beta-lactam/transpept-like"/>
</dbReference>
<keyword evidence="8" id="KW-0133">Cell shape</keyword>
<comment type="subcellular location">
    <subcellularLocation>
        <location evidence="1">Cell membrane</location>
    </subcellularLocation>
</comment>
<keyword evidence="15" id="KW-1133">Transmembrane helix</keyword>
<evidence type="ECO:0000256" key="6">
    <source>
        <dbReference type="ARBA" id="ARBA00022679"/>
    </source>
</evidence>
<feature type="domain" description="Glycosyl transferase family 51" evidence="17">
    <location>
        <begin position="63"/>
        <end position="237"/>
    </location>
</feature>
<evidence type="ECO:0000256" key="9">
    <source>
        <dbReference type="ARBA" id="ARBA00022984"/>
    </source>
</evidence>
<keyword evidence="19" id="KW-1185">Reference proteome</keyword>
<feature type="domain" description="Penicillin-binding protein transpeptidase" evidence="16">
    <location>
        <begin position="327"/>
        <end position="578"/>
    </location>
</feature>
<comment type="catalytic activity">
    <reaction evidence="14">
        <text>[GlcNAc-(1-&gt;4)-Mur2Ac(oyl-L-Ala-gamma-D-Glu-L-Lys-D-Ala-D-Ala)](n)-di-trans,octa-cis-undecaprenyl diphosphate + beta-D-GlcNAc-(1-&gt;4)-Mur2Ac(oyl-L-Ala-gamma-D-Glu-L-Lys-D-Ala-D-Ala)-di-trans,octa-cis-undecaprenyl diphosphate = [GlcNAc-(1-&gt;4)-Mur2Ac(oyl-L-Ala-gamma-D-Glu-L-Lys-D-Ala-D-Ala)](n+1)-di-trans,octa-cis-undecaprenyl diphosphate + di-trans,octa-cis-undecaprenyl diphosphate + H(+)</text>
        <dbReference type="Rhea" id="RHEA:23708"/>
        <dbReference type="Rhea" id="RHEA-COMP:9602"/>
        <dbReference type="Rhea" id="RHEA-COMP:9603"/>
        <dbReference type="ChEBI" id="CHEBI:15378"/>
        <dbReference type="ChEBI" id="CHEBI:58405"/>
        <dbReference type="ChEBI" id="CHEBI:60033"/>
        <dbReference type="ChEBI" id="CHEBI:78435"/>
        <dbReference type="EC" id="2.4.99.28"/>
    </reaction>
</comment>
<evidence type="ECO:0000256" key="3">
    <source>
        <dbReference type="ARBA" id="ARBA00022645"/>
    </source>
</evidence>
<dbReference type="InterPro" id="IPR001264">
    <property type="entry name" value="Glyco_trans_51"/>
</dbReference>
<dbReference type="PANTHER" id="PTHR32282">
    <property type="entry name" value="BINDING PROTEIN TRANSPEPTIDASE, PUTATIVE-RELATED"/>
    <property type="match status" value="1"/>
</dbReference>
<keyword evidence="15" id="KW-0812">Transmembrane</keyword>
<gene>
    <name evidence="18" type="ORF">HNP81_003207</name>
</gene>
<proteinExistence type="predicted"/>
<evidence type="ECO:0000256" key="11">
    <source>
        <dbReference type="ARBA" id="ARBA00023268"/>
    </source>
</evidence>
<keyword evidence="9" id="KW-0573">Peptidoglycan synthesis</keyword>
<dbReference type="Gene3D" id="1.10.3810.10">
    <property type="entry name" value="Biosynthetic peptidoglycan transglycosylase-like"/>
    <property type="match status" value="1"/>
</dbReference>
<dbReference type="EMBL" id="JACJHX010000010">
    <property type="protein sequence ID" value="MBA9027915.1"/>
    <property type="molecule type" value="Genomic_DNA"/>
</dbReference>
<dbReference type="PANTHER" id="PTHR32282:SF11">
    <property type="entry name" value="PENICILLIN-BINDING PROTEIN 1B"/>
    <property type="match status" value="1"/>
</dbReference>
<dbReference type="NCBIfam" id="TIGR02074">
    <property type="entry name" value="PBP_1a_fam"/>
    <property type="match status" value="1"/>
</dbReference>
<organism evidence="18 19">
    <name type="scientific">Peribacillus huizhouensis</name>
    <dbReference type="NCBI Taxonomy" id="1501239"/>
    <lineage>
        <taxon>Bacteria</taxon>
        <taxon>Bacillati</taxon>
        <taxon>Bacillota</taxon>
        <taxon>Bacilli</taxon>
        <taxon>Bacillales</taxon>
        <taxon>Bacillaceae</taxon>
        <taxon>Peribacillus</taxon>
    </lineage>
</organism>
<feature type="transmembrane region" description="Helical" evidence="15">
    <location>
        <begin position="18"/>
        <end position="41"/>
    </location>
</feature>
<keyword evidence="4" id="KW-0645">Protease</keyword>
<comment type="catalytic activity">
    <reaction evidence="13">
        <text>Preferential cleavage: (Ac)2-L-Lys-D-Ala-|-D-Ala. Also transpeptidation of peptidyl-alanyl moieties that are N-acyl substituents of D-alanine.</text>
        <dbReference type="EC" id="3.4.16.4"/>
    </reaction>
</comment>
<dbReference type="Pfam" id="PF00905">
    <property type="entry name" value="Transpeptidase"/>
    <property type="match status" value="1"/>
</dbReference>
<keyword evidence="7" id="KW-0378">Hydrolase</keyword>
<keyword evidence="5" id="KW-0328">Glycosyltransferase</keyword>